<dbReference type="InParanoid" id="T1FFF0"/>
<dbReference type="EMBL" id="KB097563">
    <property type="protein sequence ID" value="ESN94729.1"/>
    <property type="molecule type" value="Genomic_DNA"/>
</dbReference>
<feature type="transmembrane region" description="Helical" evidence="2">
    <location>
        <begin position="379"/>
        <end position="399"/>
    </location>
</feature>
<dbReference type="EMBL" id="AMQM01007079">
    <property type="status" value="NOT_ANNOTATED_CDS"/>
    <property type="molecule type" value="Genomic_DNA"/>
</dbReference>
<reference evidence="4 6" key="2">
    <citation type="journal article" date="2013" name="Nature">
        <title>Insights into bilaterian evolution from three spiralian genomes.</title>
        <authorList>
            <person name="Simakov O."/>
            <person name="Marletaz F."/>
            <person name="Cho S.J."/>
            <person name="Edsinger-Gonzales E."/>
            <person name="Havlak P."/>
            <person name="Hellsten U."/>
            <person name="Kuo D.H."/>
            <person name="Larsson T."/>
            <person name="Lv J."/>
            <person name="Arendt D."/>
            <person name="Savage R."/>
            <person name="Osoegawa K."/>
            <person name="de Jong P."/>
            <person name="Grimwood J."/>
            <person name="Chapman J.A."/>
            <person name="Shapiro H."/>
            <person name="Aerts A."/>
            <person name="Otillar R.P."/>
            <person name="Terry A.Y."/>
            <person name="Boore J.L."/>
            <person name="Grigoriev I.V."/>
            <person name="Lindberg D.R."/>
            <person name="Seaver E.C."/>
            <person name="Weisblat D.A."/>
            <person name="Putnam N.H."/>
            <person name="Rokhsar D.S."/>
        </authorList>
    </citation>
    <scope>NUCLEOTIDE SEQUENCE</scope>
</reference>
<dbReference type="GO" id="GO:0008028">
    <property type="term" value="F:monocarboxylic acid transmembrane transporter activity"/>
    <property type="evidence" value="ECO:0000318"/>
    <property type="project" value="GO_Central"/>
</dbReference>
<feature type="transmembrane region" description="Helical" evidence="2">
    <location>
        <begin position="121"/>
        <end position="143"/>
    </location>
</feature>
<dbReference type="eggNOG" id="KOG2504">
    <property type="taxonomic scope" value="Eukaryota"/>
</dbReference>
<evidence type="ECO:0000259" key="3">
    <source>
        <dbReference type="PROSITE" id="PS50850"/>
    </source>
</evidence>
<dbReference type="Gene3D" id="1.20.1250.20">
    <property type="entry name" value="MFS general substrate transporter like domains"/>
    <property type="match status" value="1"/>
</dbReference>
<evidence type="ECO:0000256" key="2">
    <source>
        <dbReference type="SAM" id="Phobius"/>
    </source>
</evidence>
<feature type="domain" description="Major facilitator superfamily (MFS) profile" evidence="3">
    <location>
        <begin position="32"/>
        <end position="431"/>
    </location>
</feature>
<dbReference type="SUPFAM" id="SSF103473">
    <property type="entry name" value="MFS general substrate transporter"/>
    <property type="match status" value="1"/>
</dbReference>
<keyword evidence="2" id="KW-0472">Membrane</keyword>
<organism evidence="5 6">
    <name type="scientific">Helobdella robusta</name>
    <name type="common">Californian leech</name>
    <dbReference type="NCBI Taxonomy" id="6412"/>
    <lineage>
        <taxon>Eukaryota</taxon>
        <taxon>Metazoa</taxon>
        <taxon>Spiralia</taxon>
        <taxon>Lophotrochozoa</taxon>
        <taxon>Annelida</taxon>
        <taxon>Clitellata</taxon>
        <taxon>Hirudinea</taxon>
        <taxon>Rhynchobdellida</taxon>
        <taxon>Glossiphoniidae</taxon>
        <taxon>Helobdella</taxon>
    </lineage>
</organism>
<sequence>MGRFYDLRICRVEQASLLCFTTSLDSSWSWLVLAVCMLGTTLMGSSYVLFSLIYQDLIEEFETTSTVVGWVGSIYAGSANLIGIPAGLAVDRYGCRVVCIFGSIVCALGMFLSFFATRVTILYFTYGLLSGTGLGLMVTTCNINSMRYFEKNRALAGGIVSVGYSVGAIFIGPLSRYLFQLYTWRGVIVLVAGFTLQMTVAAAFAFKPLPLKPLHRPENHCEHSIFNKNTSVANEFRKESFREILSDPQVVCFLLSCCFMYTGAQSHIHHNPRRAILLGVQRQRVAYVPISFDVASATTKVICGVVSNFMNRTSRITLYSTAVVAVGLCHMATFLFNDFLLILLHGALTGFFTGFTFSLYITIMVDLKGSVNITKTQPATSFCFGVVGLMSTPFTGFIYEVSRSYNVTFLTTGCLMVFGGLWGYGAAAALSRRNSKLQGNLEDSYRAIKEINDAAYRTQDRGRKWTKTKVVQLNNLSFVNRNKDVTTPMLRTNRLR</sequence>
<keyword evidence="6" id="KW-1185">Reference proteome</keyword>
<dbReference type="EnsemblMetazoa" id="HelroT180058">
    <property type="protein sequence ID" value="HelroP180058"/>
    <property type="gene ID" value="HelroG180058"/>
</dbReference>
<feature type="transmembrane region" description="Helical" evidence="2">
    <location>
        <begin position="97"/>
        <end position="115"/>
    </location>
</feature>
<evidence type="ECO:0000313" key="4">
    <source>
        <dbReference type="EMBL" id="ESN94729.1"/>
    </source>
</evidence>
<feature type="transmembrane region" description="Helical" evidence="2">
    <location>
        <begin position="30"/>
        <end position="55"/>
    </location>
</feature>
<reference evidence="6" key="1">
    <citation type="submission" date="2012-12" db="EMBL/GenBank/DDBJ databases">
        <authorList>
            <person name="Hellsten U."/>
            <person name="Grimwood J."/>
            <person name="Chapman J.A."/>
            <person name="Shapiro H."/>
            <person name="Aerts A."/>
            <person name="Otillar R.P."/>
            <person name="Terry A.Y."/>
            <person name="Boore J.L."/>
            <person name="Simakov O."/>
            <person name="Marletaz F."/>
            <person name="Cho S.-J."/>
            <person name="Edsinger-Gonzales E."/>
            <person name="Havlak P."/>
            <person name="Kuo D.-H."/>
            <person name="Larsson T."/>
            <person name="Lv J."/>
            <person name="Arendt D."/>
            <person name="Savage R."/>
            <person name="Osoegawa K."/>
            <person name="de Jong P."/>
            <person name="Lindberg D.R."/>
            <person name="Seaver E.C."/>
            <person name="Weisblat D.A."/>
            <person name="Putnam N.H."/>
            <person name="Grigoriev I.V."/>
            <person name="Rokhsar D.S."/>
        </authorList>
    </citation>
    <scope>NUCLEOTIDE SEQUENCE</scope>
</reference>
<evidence type="ECO:0000313" key="6">
    <source>
        <dbReference type="Proteomes" id="UP000015101"/>
    </source>
</evidence>
<dbReference type="OMA" id="NTWGLVM"/>
<evidence type="ECO:0000313" key="5">
    <source>
        <dbReference type="EnsemblMetazoa" id="HelroP180058"/>
    </source>
</evidence>
<proteinExistence type="predicted"/>
<reference evidence="5" key="3">
    <citation type="submission" date="2015-06" db="UniProtKB">
        <authorList>
            <consortium name="EnsemblMetazoa"/>
        </authorList>
    </citation>
    <scope>IDENTIFICATION</scope>
</reference>
<dbReference type="KEGG" id="hro:HELRODRAFT_180058"/>
<keyword evidence="2" id="KW-1133">Transmembrane helix</keyword>
<feature type="transmembrane region" description="Helical" evidence="2">
    <location>
        <begin position="316"/>
        <end position="336"/>
    </location>
</feature>
<protein>
    <recommendedName>
        <fullName evidence="3">Major facilitator superfamily (MFS) profile domain-containing protein</fullName>
    </recommendedName>
</protein>
<dbReference type="InterPro" id="IPR050327">
    <property type="entry name" value="Proton-linked_MCT"/>
</dbReference>
<dbReference type="CTD" id="20207549"/>
<dbReference type="FunFam" id="1.20.1250.20:FF:000984">
    <property type="entry name" value="Solute carrier family 16 member 9"/>
    <property type="match status" value="1"/>
</dbReference>
<feature type="transmembrane region" description="Helical" evidence="2">
    <location>
        <begin position="405"/>
        <end position="430"/>
    </location>
</feature>
<dbReference type="OrthoDB" id="5667at2759"/>
<dbReference type="InterPro" id="IPR020846">
    <property type="entry name" value="MFS_dom"/>
</dbReference>
<dbReference type="PROSITE" id="PS50850">
    <property type="entry name" value="MFS"/>
    <property type="match status" value="1"/>
</dbReference>
<dbReference type="InterPro" id="IPR036259">
    <property type="entry name" value="MFS_trans_sf"/>
</dbReference>
<dbReference type="PANTHER" id="PTHR11360:SF260">
    <property type="entry name" value="MFS DOMAIN-CONTAINING PROTEIN"/>
    <property type="match status" value="1"/>
</dbReference>
<dbReference type="Proteomes" id="UP000015101">
    <property type="component" value="Unassembled WGS sequence"/>
</dbReference>
<keyword evidence="2" id="KW-0812">Transmembrane</keyword>
<feature type="transmembrane region" description="Helical" evidence="2">
    <location>
        <begin position="186"/>
        <end position="206"/>
    </location>
</feature>
<dbReference type="Pfam" id="PF07690">
    <property type="entry name" value="MFS_1"/>
    <property type="match status" value="1"/>
</dbReference>
<comment type="subcellular location">
    <subcellularLocation>
        <location evidence="1">Membrane</location>
        <topology evidence="1">Multi-pass membrane protein</topology>
    </subcellularLocation>
</comment>
<dbReference type="InterPro" id="IPR011701">
    <property type="entry name" value="MFS"/>
</dbReference>
<evidence type="ECO:0000256" key="1">
    <source>
        <dbReference type="ARBA" id="ARBA00004141"/>
    </source>
</evidence>
<dbReference type="GO" id="GO:0015718">
    <property type="term" value="P:monocarboxylic acid transport"/>
    <property type="evidence" value="ECO:0000318"/>
    <property type="project" value="GO_Central"/>
</dbReference>
<accession>T1FFF0</accession>
<feature type="transmembrane region" description="Helical" evidence="2">
    <location>
        <begin position="67"/>
        <end position="90"/>
    </location>
</feature>
<feature type="transmembrane region" description="Helical" evidence="2">
    <location>
        <begin position="155"/>
        <end position="174"/>
    </location>
</feature>
<dbReference type="HOGENOM" id="CLU_001265_59_1_1"/>
<dbReference type="AlphaFoldDB" id="T1FFF0"/>
<dbReference type="RefSeq" id="XP_009027096.1">
    <property type="nucleotide sequence ID" value="XM_009028848.1"/>
</dbReference>
<dbReference type="GO" id="GO:0005886">
    <property type="term" value="C:plasma membrane"/>
    <property type="evidence" value="ECO:0000318"/>
    <property type="project" value="GO_Central"/>
</dbReference>
<feature type="transmembrane region" description="Helical" evidence="2">
    <location>
        <begin position="342"/>
        <end position="367"/>
    </location>
</feature>
<dbReference type="PANTHER" id="PTHR11360">
    <property type="entry name" value="MONOCARBOXYLATE TRANSPORTER"/>
    <property type="match status" value="1"/>
</dbReference>
<dbReference type="GeneID" id="20207549"/>
<gene>
    <name evidence="5" type="primary">20207549</name>
    <name evidence="4" type="ORF">HELRODRAFT_180058</name>
</gene>
<name>T1FFF0_HELRO</name>